<dbReference type="Pfam" id="PF22696">
    <property type="entry name" value="Putative_PNPOx_2"/>
    <property type="match status" value="1"/>
</dbReference>
<dbReference type="InterPro" id="IPR055196">
    <property type="entry name" value="Putative_PNPOx_2"/>
</dbReference>
<name>A0A1B2IW55_9LACO</name>
<dbReference type="Gene3D" id="2.30.110.10">
    <property type="entry name" value="Electron Transport, Fmn-binding Protein, Chain A"/>
    <property type="match status" value="1"/>
</dbReference>
<dbReference type="SUPFAM" id="SSF50475">
    <property type="entry name" value="FMN-binding split barrel"/>
    <property type="match status" value="1"/>
</dbReference>
<accession>A0A1B2IW55</accession>
<dbReference type="RefSeq" id="WP_054712124.1">
    <property type="nucleotide sequence ID" value="NZ_CP014912.1"/>
</dbReference>
<dbReference type="STRING" id="240427.AYR62_15045"/>
<feature type="domain" description="Pyridoxamine 5'-phosphate oxidase-like" evidence="1">
    <location>
        <begin position="12"/>
        <end position="109"/>
    </location>
</feature>
<dbReference type="InterPro" id="IPR012349">
    <property type="entry name" value="Split_barrel_FMN-bd"/>
</dbReference>
<evidence type="ECO:0000313" key="2">
    <source>
        <dbReference type="EMBL" id="ANZ66277.1"/>
    </source>
</evidence>
<gene>
    <name evidence="2" type="ORF">AYR63_03430</name>
</gene>
<dbReference type="KEGG" id="lpd:AYR62_15045"/>
<evidence type="ECO:0000313" key="3">
    <source>
        <dbReference type="Proteomes" id="UP000093267"/>
    </source>
</evidence>
<reference evidence="2 3" key="1">
    <citation type="submission" date="2016-03" db="EMBL/GenBank/DDBJ databases">
        <title>Pediococcus and Lactobacillus from brewery environment - whole genome sequencing and assembly.</title>
        <authorList>
            <person name="Behr J."/>
            <person name="Geissler A.J."/>
            <person name="Vogel R.F."/>
        </authorList>
    </citation>
    <scope>NUCLEOTIDE SEQUENCE [LARGE SCALE GENOMIC DNA]</scope>
    <source>
        <strain evidence="2 3">TMW 1.1995</strain>
    </source>
</reference>
<evidence type="ECO:0000259" key="1">
    <source>
        <dbReference type="Pfam" id="PF22696"/>
    </source>
</evidence>
<dbReference type="OrthoDB" id="2292918at2"/>
<protein>
    <recommendedName>
        <fullName evidence="1">Pyridoxamine 5'-phosphate oxidase-like domain-containing protein</fullName>
    </recommendedName>
</protein>
<dbReference type="EMBL" id="CP014924">
    <property type="protein sequence ID" value="ANZ66277.1"/>
    <property type="molecule type" value="Genomic_DNA"/>
</dbReference>
<organism evidence="2 3">
    <name type="scientific">Secundilactobacillus paracollinoides</name>
    <dbReference type="NCBI Taxonomy" id="240427"/>
    <lineage>
        <taxon>Bacteria</taxon>
        <taxon>Bacillati</taxon>
        <taxon>Bacillota</taxon>
        <taxon>Bacilli</taxon>
        <taxon>Lactobacillales</taxon>
        <taxon>Lactobacillaceae</taxon>
        <taxon>Secundilactobacillus</taxon>
    </lineage>
</organism>
<sequence length="134" mass="14548">MQKTELTRILTAGGQVAVATLTEDATSPDVRIVIFSYMPDTHQLIFSTVSDSPKTAEITAHSTGAFTTIPAGNQDVVRAKNVTVKKVDATDEITSVYYDKYPFAKKMADNHSFYALEFTTAEVTADGETATVTF</sequence>
<keyword evidence="3" id="KW-1185">Reference proteome</keyword>
<proteinExistence type="predicted"/>
<dbReference type="Proteomes" id="UP000093267">
    <property type="component" value="Chromosome"/>
</dbReference>
<dbReference type="AlphaFoldDB" id="A0A1B2IW55"/>